<organism evidence="4 5">
    <name type="scientific">Candidatus Atelocyanobacterium thalassa isolate SIO64986</name>
    <dbReference type="NCBI Taxonomy" id="1527444"/>
    <lineage>
        <taxon>Bacteria</taxon>
        <taxon>Bacillati</taxon>
        <taxon>Cyanobacteriota</taxon>
        <taxon>Cyanophyceae</taxon>
        <taxon>Oscillatoriophycideae</taxon>
        <taxon>Chroococcales</taxon>
        <taxon>Aphanothecaceae</taxon>
        <taxon>Candidatus Atelocyanobacterium</taxon>
        <taxon>Candidatus Atelocyanobacterium thalassae</taxon>
    </lineage>
</organism>
<keyword evidence="2" id="KW-1133">Transmembrane helix</keyword>
<feature type="transmembrane region" description="Helical" evidence="2">
    <location>
        <begin position="84"/>
        <end position="104"/>
    </location>
</feature>
<keyword evidence="2" id="KW-0472">Membrane</keyword>
<dbReference type="PANTHER" id="PTHR33222">
    <property type="match status" value="1"/>
</dbReference>
<feature type="domain" description="Cyanobacterial aminoacyl-tRNA synthetase CAAD" evidence="3">
    <location>
        <begin position="68"/>
        <end position="152"/>
    </location>
</feature>
<dbReference type="Pfam" id="PF14159">
    <property type="entry name" value="CAAD"/>
    <property type="match status" value="1"/>
</dbReference>
<comment type="subcellular location">
    <subcellularLocation>
        <location evidence="1">Membrane</location>
        <topology evidence="1">Multi-pass membrane protein</topology>
    </subcellularLocation>
</comment>
<keyword evidence="4" id="KW-0436">Ligase</keyword>
<keyword evidence="2" id="KW-0812">Transmembrane</keyword>
<dbReference type="InterPro" id="IPR033344">
    <property type="entry name" value="CURT1"/>
</dbReference>
<dbReference type="InterPro" id="IPR025564">
    <property type="entry name" value="CAAD_dom"/>
</dbReference>
<feature type="transmembrane region" description="Helical" evidence="2">
    <location>
        <begin position="110"/>
        <end position="131"/>
    </location>
</feature>
<dbReference type="STRING" id="1527444.ucyna2_00812"/>
<keyword evidence="4" id="KW-0030">Aminoacyl-tRNA synthetase</keyword>
<reference evidence="4 5" key="1">
    <citation type="submission" date="2014-08" db="EMBL/GenBank/DDBJ databases">
        <title>Comparative genomics reveals surprising divergence of two closely related strains of uncultivated UCYN-A cyanobacteria.</title>
        <authorList>
            <person name="Bombar D."/>
            <person name="Heller P."/>
            <person name="Sanchez-Baracaldo P."/>
            <person name="Carter B.J."/>
            <person name="Zert J.P."/>
        </authorList>
    </citation>
    <scope>NUCLEOTIDE SEQUENCE [LARGE SCALE GENOMIC DNA]</scope>
</reference>
<comment type="caution">
    <text evidence="4">The sequence shown here is derived from an EMBL/GenBank/DDBJ whole genome shotgun (WGS) entry which is preliminary data.</text>
</comment>
<dbReference type="EMBL" id="JPSP01000008">
    <property type="protein sequence ID" value="KFF41387.1"/>
    <property type="molecule type" value="Genomic_DNA"/>
</dbReference>
<proteinExistence type="predicted"/>
<dbReference type="Proteomes" id="UP000028922">
    <property type="component" value="Unassembled WGS sequence"/>
</dbReference>
<accession>A0A086CGS3</accession>
<sequence length="155" mass="17845">MSFGIYNIHFLDFEKDKADMEFNVQEQTDPKDLNTETTGSLTPSFSLGNQPWQEWLTPMIDIFAKVPEYVGHFFSEYKQPLTTLGLLILSFISIKIMIAVLGAIDDVPLLAPLLQIIGLGYTLWFTWRYLWKSSNRKELLSEFEAVKNQVFGNNI</sequence>
<evidence type="ECO:0000259" key="3">
    <source>
        <dbReference type="Pfam" id="PF14159"/>
    </source>
</evidence>
<dbReference type="GO" id="GO:0016020">
    <property type="term" value="C:membrane"/>
    <property type="evidence" value="ECO:0007669"/>
    <property type="project" value="UniProtKB-SubCell"/>
</dbReference>
<evidence type="ECO:0000256" key="1">
    <source>
        <dbReference type="ARBA" id="ARBA00004141"/>
    </source>
</evidence>
<dbReference type="eggNOG" id="COG2815">
    <property type="taxonomic scope" value="Bacteria"/>
</dbReference>
<evidence type="ECO:0000313" key="4">
    <source>
        <dbReference type="EMBL" id="KFF41387.1"/>
    </source>
</evidence>
<evidence type="ECO:0000313" key="5">
    <source>
        <dbReference type="Proteomes" id="UP000028922"/>
    </source>
</evidence>
<dbReference type="PATRIC" id="fig|1527444.3.peg.770"/>
<protein>
    <submittedName>
        <fullName evidence="4">CAAD domains of cyanobacterial aminoacyl-tRNA synthetase</fullName>
    </submittedName>
</protein>
<gene>
    <name evidence="4" type="ORF">ucyna2_00812</name>
</gene>
<name>A0A086CGS3_9CHRO</name>
<dbReference type="GO" id="GO:0004812">
    <property type="term" value="F:aminoacyl-tRNA ligase activity"/>
    <property type="evidence" value="ECO:0007669"/>
    <property type="project" value="UniProtKB-KW"/>
</dbReference>
<evidence type="ECO:0000256" key="2">
    <source>
        <dbReference type="SAM" id="Phobius"/>
    </source>
</evidence>
<dbReference type="AlphaFoldDB" id="A0A086CGS3"/>
<dbReference type="PANTHER" id="PTHR33222:SF4">
    <property type="entry name" value="PROTEIN CURVATURE THYLAKOID 1A, CHLOROPLASTIC"/>
    <property type="match status" value="1"/>
</dbReference>
<dbReference type="GO" id="GO:0009579">
    <property type="term" value="C:thylakoid"/>
    <property type="evidence" value="ECO:0007669"/>
    <property type="project" value="InterPro"/>
</dbReference>